<dbReference type="Pfam" id="PF01053">
    <property type="entry name" value="Cys_Met_Meta_PP"/>
    <property type="match status" value="1"/>
</dbReference>
<dbReference type="InterPro" id="IPR015421">
    <property type="entry name" value="PyrdxlP-dep_Trfase_major"/>
</dbReference>
<proteinExistence type="inferred from homology"/>
<evidence type="ECO:0000256" key="2">
    <source>
        <dbReference type="ARBA" id="ARBA00022898"/>
    </source>
</evidence>
<evidence type="ECO:0008006" key="7">
    <source>
        <dbReference type="Google" id="ProtNLM"/>
    </source>
</evidence>
<dbReference type="InterPro" id="IPR000277">
    <property type="entry name" value="Cys/Met-Metab_PyrdxlP-dep_enz"/>
</dbReference>
<evidence type="ECO:0000256" key="1">
    <source>
        <dbReference type="ARBA" id="ARBA00001933"/>
    </source>
</evidence>
<evidence type="ECO:0000313" key="5">
    <source>
        <dbReference type="EMBL" id="KAF5393701.1"/>
    </source>
</evidence>
<comment type="cofactor">
    <cofactor evidence="1 4">
        <name>pyridoxal 5'-phosphate</name>
        <dbReference type="ChEBI" id="CHEBI:597326"/>
    </cofactor>
</comment>
<comment type="caution">
    <text evidence="5">The sequence shown here is derived from an EMBL/GenBank/DDBJ whole genome shotgun (WGS) entry which is preliminary data.</text>
</comment>
<dbReference type="InterPro" id="IPR015424">
    <property type="entry name" value="PyrdxlP-dep_Trfase"/>
</dbReference>
<keyword evidence="6" id="KW-1185">Reference proteome</keyword>
<dbReference type="Gene3D" id="3.40.640.10">
    <property type="entry name" value="Type I PLP-dependent aspartate aminotransferase-like (Major domain)"/>
    <property type="match status" value="1"/>
</dbReference>
<evidence type="ECO:0000313" key="6">
    <source>
        <dbReference type="Proteomes" id="UP000518752"/>
    </source>
</evidence>
<dbReference type="SUPFAM" id="SSF53383">
    <property type="entry name" value="PLP-dependent transferases"/>
    <property type="match status" value="1"/>
</dbReference>
<dbReference type="OrthoDB" id="3512640at2759"/>
<dbReference type="Gene3D" id="3.90.1150.10">
    <property type="entry name" value="Aspartate Aminotransferase, domain 1"/>
    <property type="match status" value="1"/>
</dbReference>
<dbReference type="PANTHER" id="PTHR11808:SF35">
    <property type="entry name" value="CYSTATHIONINE GAMMA-SYNTHASE (AFU_ORTHOLOGUE AFUA_7G01590)"/>
    <property type="match status" value="1"/>
</dbReference>
<dbReference type="GO" id="GO:0019346">
    <property type="term" value="P:transsulfuration"/>
    <property type="evidence" value="ECO:0007669"/>
    <property type="project" value="InterPro"/>
</dbReference>
<dbReference type="GO" id="GO:0030170">
    <property type="term" value="F:pyridoxal phosphate binding"/>
    <property type="evidence" value="ECO:0007669"/>
    <property type="project" value="InterPro"/>
</dbReference>
<accession>A0A8H5I290</accession>
<dbReference type="GO" id="GO:0016846">
    <property type="term" value="F:carbon-sulfur lyase activity"/>
    <property type="evidence" value="ECO:0007669"/>
    <property type="project" value="TreeGrafter"/>
</dbReference>
<evidence type="ECO:0000256" key="3">
    <source>
        <dbReference type="PIRSR" id="PIRSR001434-2"/>
    </source>
</evidence>
<comment type="similarity">
    <text evidence="4">Belongs to the trans-sulfuration enzymes family.</text>
</comment>
<keyword evidence="2 3" id="KW-0663">Pyridoxal phosphate</keyword>
<name>A0A8H5I290_9AGAR</name>
<dbReference type="Proteomes" id="UP000518752">
    <property type="component" value="Unassembled WGS sequence"/>
</dbReference>
<organism evidence="5 6">
    <name type="scientific">Collybiopsis confluens</name>
    <dbReference type="NCBI Taxonomy" id="2823264"/>
    <lineage>
        <taxon>Eukaryota</taxon>
        <taxon>Fungi</taxon>
        <taxon>Dikarya</taxon>
        <taxon>Basidiomycota</taxon>
        <taxon>Agaricomycotina</taxon>
        <taxon>Agaricomycetes</taxon>
        <taxon>Agaricomycetidae</taxon>
        <taxon>Agaricales</taxon>
        <taxon>Marasmiineae</taxon>
        <taxon>Omphalotaceae</taxon>
        <taxon>Collybiopsis</taxon>
    </lineage>
</organism>
<dbReference type="AlphaFoldDB" id="A0A8H5I290"/>
<protein>
    <recommendedName>
        <fullName evidence="7">Cystathionine gamma-synthase</fullName>
    </recommendedName>
</protein>
<dbReference type="PANTHER" id="PTHR11808">
    <property type="entry name" value="TRANS-SULFURATION ENZYME FAMILY MEMBER"/>
    <property type="match status" value="1"/>
</dbReference>
<evidence type="ECO:0000256" key="4">
    <source>
        <dbReference type="RuleBase" id="RU362118"/>
    </source>
</evidence>
<feature type="modified residue" description="N6-(pyridoxal phosphate)lysine" evidence="3">
    <location>
        <position position="207"/>
    </location>
</feature>
<reference evidence="5 6" key="1">
    <citation type="journal article" date="2020" name="ISME J.">
        <title>Uncovering the hidden diversity of litter-decomposition mechanisms in mushroom-forming fungi.</title>
        <authorList>
            <person name="Floudas D."/>
            <person name="Bentzer J."/>
            <person name="Ahren D."/>
            <person name="Johansson T."/>
            <person name="Persson P."/>
            <person name="Tunlid A."/>
        </authorList>
    </citation>
    <scope>NUCLEOTIDE SEQUENCE [LARGE SCALE GENOMIC DNA]</scope>
    <source>
        <strain evidence="5 6">CBS 406.79</strain>
    </source>
</reference>
<gene>
    <name evidence="5" type="ORF">D9757_000115</name>
</gene>
<sequence>MSEDGVIRRPLVLRPPQRTLLPLSKLPRMSFNTLALLHGDAAVNGAHNEVAPSISVSTTFLAHPNEGSFADINLQNPERHVYSRYTQDVSTRVEHILNKIMALVYFKPKRIAIQAGYFGCHHTIEVYKKCRDIQIEIIDLDDEYKFGDLCWLETPVNPTGTSRDIQYYADKIHKVGGKIVVDSTFAPPPLQYPFKFGADCILHSATKYLGGHSDLLAGLLVVKTKEEWEMANDRTYLGSMMGNLESWLLLRSLRTFHLRIVRQSTTATELVQWLKKVATTPKGDSFDGIPGGVIAKVFHSSLQGANSRGFDPRKQLEGGWPATFSISLTAQKFAEDIPFLTKVFVPATSLGSVESLIERRARGDPKEDPTLIRLSIGLEDLEDLKDDLRQALAQYKH</sequence>
<dbReference type="InterPro" id="IPR015422">
    <property type="entry name" value="PyrdxlP-dep_Trfase_small"/>
</dbReference>
<dbReference type="PIRSF" id="PIRSF001434">
    <property type="entry name" value="CGS"/>
    <property type="match status" value="1"/>
</dbReference>
<dbReference type="EMBL" id="JAACJN010000001">
    <property type="protein sequence ID" value="KAF5393701.1"/>
    <property type="molecule type" value="Genomic_DNA"/>
</dbReference>
<dbReference type="GO" id="GO:0005737">
    <property type="term" value="C:cytoplasm"/>
    <property type="evidence" value="ECO:0007669"/>
    <property type="project" value="TreeGrafter"/>
</dbReference>